<dbReference type="PROSITE" id="PS50910">
    <property type="entry name" value="HEPN"/>
    <property type="match status" value="1"/>
</dbReference>
<dbReference type="Proteomes" id="UP000272051">
    <property type="component" value="Unassembled WGS sequence"/>
</dbReference>
<proteinExistence type="predicted"/>
<comment type="caution">
    <text evidence="2">The sequence shown here is derived from an EMBL/GenBank/DDBJ whole genome shotgun (WGS) entry which is preliminary data.</text>
</comment>
<evidence type="ECO:0000313" key="2">
    <source>
        <dbReference type="EMBL" id="RLE51522.1"/>
    </source>
</evidence>
<keyword evidence="2" id="KW-0238">DNA-binding</keyword>
<protein>
    <submittedName>
        <fullName evidence="2">DNA-binding protein</fullName>
    </submittedName>
</protein>
<dbReference type="SMART" id="SM00748">
    <property type="entry name" value="HEPN"/>
    <property type="match status" value="1"/>
</dbReference>
<gene>
    <name evidence="2" type="ORF">DRJ33_05805</name>
</gene>
<sequence>MVERSKDWIDQAEGDLERAEHDLKGGFYDWACFSAQQSAEEAVKAVLQKLGAEAWGHSVYDLLIELKRNFTIPDDILNSALELDKAYIPTRYPNAHPSGSPRRRYTQQEAERMIQHAKKILELCKSLLSRT</sequence>
<feature type="domain" description="HEPN" evidence="1">
    <location>
        <begin position="9"/>
        <end position="120"/>
    </location>
</feature>
<name>A0A497EWX2_9CREN</name>
<dbReference type="Gene3D" id="1.20.120.330">
    <property type="entry name" value="Nucleotidyltransferases domain 2"/>
    <property type="match status" value="1"/>
</dbReference>
<dbReference type="GO" id="GO:0003677">
    <property type="term" value="F:DNA binding"/>
    <property type="evidence" value="ECO:0007669"/>
    <property type="project" value="UniProtKB-KW"/>
</dbReference>
<accession>A0A497EWX2</accession>
<dbReference type="InterPro" id="IPR007842">
    <property type="entry name" value="HEPN_dom"/>
</dbReference>
<dbReference type="Pfam" id="PF05168">
    <property type="entry name" value="HEPN"/>
    <property type="match status" value="1"/>
</dbReference>
<evidence type="ECO:0000313" key="3">
    <source>
        <dbReference type="Proteomes" id="UP000272051"/>
    </source>
</evidence>
<dbReference type="SUPFAM" id="SSF81593">
    <property type="entry name" value="Nucleotidyltransferase substrate binding subunit/domain"/>
    <property type="match status" value="1"/>
</dbReference>
<dbReference type="AlphaFoldDB" id="A0A497EWX2"/>
<organism evidence="2 3">
    <name type="scientific">Thermoproteota archaeon</name>
    <dbReference type="NCBI Taxonomy" id="2056631"/>
    <lineage>
        <taxon>Archaea</taxon>
        <taxon>Thermoproteota</taxon>
    </lineage>
</organism>
<evidence type="ECO:0000259" key="1">
    <source>
        <dbReference type="PROSITE" id="PS50910"/>
    </source>
</evidence>
<dbReference type="EMBL" id="QMQX01000104">
    <property type="protein sequence ID" value="RLE51522.1"/>
    <property type="molecule type" value="Genomic_DNA"/>
</dbReference>
<reference evidence="2 3" key="1">
    <citation type="submission" date="2018-06" db="EMBL/GenBank/DDBJ databases">
        <title>Extensive metabolic versatility and redundancy in microbially diverse, dynamic hydrothermal sediments.</title>
        <authorList>
            <person name="Dombrowski N."/>
            <person name="Teske A."/>
            <person name="Baker B.J."/>
        </authorList>
    </citation>
    <scope>NUCLEOTIDE SEQUENCE [LARGE SCALE GENOMIC DNA]</scope>
    <source>
        <strain evidence="2">B34_G17</strain>
    </source>
</reference>